<dbReference type="InterPro" id="IPR003464">
    <property type="entry name" value="Muconolactone_d_Isoase"/>
</dbReference>
<evidence type="ECO:0000256" key="3">
    <source>
        <dbReference type="ARBA" id="ARBA00010882"/>
    </source>
</evidence>
<dbReference type="AlphaFoldDB" id="A0A074TNH4"/>
<dbReference type="STRING" id="1185766.SAMN05216224_102285"/>
<sequence>MLYHVKMKVNLPADMDPERAAEIKAREKAYSQDLQKQGIWRHIWRIAGLYENISILDCRDHAHLHEVLMGLPLYPWMEMEIMPLCRHPSSVREGDQ</sequence>
<comment type="subunit">
    <text evidence="4">Homodecamer.</text>
</comment>
<comment type="similarity">
    <text evidence="3 9">Belongs to the muconolactone Delta-isomerase family.</text>
</comment>
<dbReference type="InterPro" id="IPR026029">
    <property type="entry name" value="MLI_dom"/>
</dbReference>
<keyword evidence="7 9" id="KW-0413">Isomerase</keyword>
<dbReference type="OrthoDB" id="2889526at2"/>
<evidence type="ECO:0000313" key="12">
    <source>
        <dbReference type="Proteomes" id="UP000027725"/>
    </source>
</evidence>
<comment type="pathway">
    <text evidence="2 9">Aromatic compound metabolism; beta-ketoadipate pathway; 5-oxo-4,5-dihydro-2-furylacetate from catechol: step 3/3.</text>
</comment>
<evidence type="ECO:0000259" key="10">
    <source>
        <dbReference type="Pfam" id="PF02426"/>
    </source>
</evidence>
<evidence type="ECO:0000256" key="4">
    <source>
        <dbReference type="ARBA" id="ARBA00011365"/>
    </source>
</evidence>
<comment type="catalytic activity">
    <reaction evidence="1 9">
        <text>(S)-muconolactone = (4,5-dihydro-5-oxofuran-2-yl)-acetate</text>
        <dbReference type="Rhea" id="RHEA:12348"/>
        <dbReference type="ChEBI" id="CHEBI:58425"/>
        <dbReference type="ChEBI" id="CHEBI:58736"/>
        <dbReference type="EC" id="5.3.3.4"/>
    </reaction>
</comment>
<dbReference type="RefSeq" id="WP_038063783.1">
    <property type="nucleotide sequence ID" value="NZ_FOVB01000002.1"/>
</dbReference>
<dbReference type="UniPathway" id="UPA00157">
    <property type="reaction ID" value="UER00260"/>
</dbReference>
<dbReference type="InterPro" id="IPR011008">
    <property type="entry name" value="Dimeric_a/b-barrel"/>
</dbReference>
<evidence type="ECO:0000256" key="5">
    <source>
        <dbReference type="ARBA" id="ARBA00012070"/>
    </source>
</evidence>
<reference evidence="11 12" key="1">
    <citation type="submission" date="2014-03" db="EMBL/GenBank/DDBJ databases">
        <title>The draft genome sequence of Thioclava dalianensis DLFJ1-1.</title>
        <authorList>
            <person name="Lai Q."/>
            <person name="Shao Z."/>
        </authorList>
    </citation>
    <scope>NUCLEOTIDE SEQUENCE [LARGE SCALE GENOMIC DNA]</scope>
    <source>
        <strain evidence="11 12">DLFJ1-1</strain>
    </source>
</reference>
<dbReference type="EMBL" id="JHEH01000005">
    <property type="protein sequence ID" value="KEP70558.1"/>
    <property type="molecule type" value="Genomic_DNA"/>
</dbReference>
<accession>A0A074TNH4</accession>
<dbReference type="GO" id="GO:0042952">
    <property type="term" value="P:beta-ketoadipate pathway"/>
    <property type="evidence" value="ECO:0007669"/>
    <property type="project" value="UniProtKB-UniRule"/>
</dbReference>
<dbReference type="SUPFAM" id="SSF54909">
    <property type="entry name" value="Dimeric alpha+beta barrel"/>
    <property type="match status" value="1"/>
</dbReference>
<evidence type="ECO:0000256" key="6">
    <source>
        <dbReference type="ARBA" id="ARBA00022797"/>
    </source>
</evidence>
<feature type="domain" description="Muconolactone isomerase" evidence="10">
    <location>
        <begin position="1"/>
        <end position="89"/>
    </location>
</feature>
<name>A0A074TNH4_9RHOB</name>
<evidence type="ECO:0000256" key="9">
    <source>
        <dbReference type="PIRNR" id="PIRNR001486"/>
    </source>
</evidence>
<dbReference type="PIRSF" id="PIRSF001486">
    <property type="entry name" value="CatC"/>
    <property type="match status" value="1"/>
</dbReference>
<dbReference type="NCBIfam" id="TIGR03221">
    <property type="entry name" value="muco_delta"/>
    <property type="match status" value="1"/>
</dbReference>
<dbReference type="EC" id="5.3.3.4" evidence="5 8"/>
<comment type="caution">
    <text evidence="11">The sequence shown here is derived from an EMBL/GenBank/DDBJ whole genome shotgun (WGS) entry which is preliminary data.</text>
</comment>
<proteinExistence type="inferred from homology"/>
<protein>
    <recommendedName>
        <fullName evidence="5 8">Muconolactone Delta-isomerase</fullName>
        <shortName evidence="9">MIase</shortName>
        <ecNumber evidence="5 8">5.3.3.4</ecNumber>
    </recommendedName>
</protein>
<dbReference type="GO" id="GO:0016159">
    <property type="term" value="F:muconolactone delta-isomerase activity"/>
    <property type="evidence" value="ECO:0007669"/>
    <property type="project" value="UniProtKB-UniRule"/>
</dbReference>
<evidence type="ECO:0000256" key="8">
    <source>
        <dbReference type="NCBIfam" id="TIGR03221"/>
    </source>
</evidence>
<dbReference type="Proteomes" id="UP000027725">
    <property type="component" value="Unassembled WGS sequence"/>
</dbReference>
<dbReference type="Pfam" id="PF02426">
    <property type="entry name" value="MIase"/>
    <property type="match status" value="1"/>
</dbReference>
<dbReference type="Gene3D" id="3.30.70.1060">
    <property type="entry name" value="Dimeric alpha+beta barrel"/>
    <property type="match status" value="1"/>
</dbReference>
<dbReference type="eggNOG" id="COG4829">
    <property type="taxonomic scope" value="Bacteria"/>
</dbReference>
<evidence type="ECO:0000313" key="11">
    <source>
        <dbReference type="EMBL" id="KEP70558.1"/>
    </source>
</evidence>
<keyword evidence="6 9" id="KW-0058">Aromatic hydrocarbons catabolism</keyword>
<evidence type="ECO:0000256" key="1">
    <source>
        <dbReference type="ARBA" id="ARBA00001739"/>
    </source>
</evidence>
<keyword evidence="12" id="KW-1185">Reference proteome</keyword>
<gene>
    <name evidence="11" type="ORF">DL1_15735</name>
</gene>
<evidence type="ECO:0000256" key="7">
    <source>
        <dbReference type="ARBA" id="ARBA00023235"/>
    </source>
</evidence>
<evidence type="ECO:0000256" key="2">
    <source>
        <dbReference type="ARBA" id="ARBA00005193"/>
    </source>
</evidence>
<organism evidence="11 12">
    <name type="scientific">Thioclava dalianensis</name>
    <dbReference type="NCBI Taxonomy" id="1185766"/>
    <lineage>
        <taxon>Bacteria</taxon>
        <taxon>Pseudomonadati</taxon>
        <taxon>Pseudomonadota</taxon>
        <taxon>Alphaproteobacteria</taxon>
        <taxon>Rhodobacterales</taxon>
        <taxon>Paracoccaceae</taxon>
        <taxon>Thioclava</taxon>
    </lineage>
</organism>